<evidence type="ECO:0000256" key="5">
    <source>
        <dbReference type="ARBA" id="ARBA00022679"/>
    </source>
</evidence>
<dbReference type="GO" id="GO:0008652">
    <property type="term" value="P:amino acid biosynthetic process"/>
    <property type="evidence" value="ECO:0007669"/>
    <property type="project" value="UniProtKB-KW"/>
</dbReference>
<dbReference type="GO" id="GO:0004765">
    <property type="term" value="F:shikimate kinase activity"/>
    <property type="evidence" value="ECO:0007669"/>
    <property type="project" value="UniProtKB-EC"/>
</dbReference>
<dbReference type="Gene3D" id="3.40.50.300">
    <property type="entry name" value="P-loop containing nucleotide triphosphate hydrolases"/>
    <property type="match status" value="1"/>
</dbReference>
<dbReference type="EMBL" id="UOFV01000309">
    <property type="protein sequence ID" value="VAX02368.1"/>
    <property type="molecule type" value="Genomic_DNA"/>
</dbReference>
<keyword evidence="5 11" id="KW-0808">Transferase</keyword>
<dbReference type="PANTHER" id="PTHR21087">
    <property type="entry name" value="SHIKIMATE KINASE"/>
    <property type="match status" value="1"/>
</dbReference>
<evidence type="ECO:0000256" key="1">
    <source>
        <dbReference type="ARBA" id="ARBA00004842"/>
    </source>
</evidence>
<evidence type="ECO:0000256" key="10">
    <source>
        <dbReference type="ARBA" id="ARBA00048567"/>
    </source>
</evidence>
<dbReference type="EC" id="2.7.1.71" evidence="3"/>
<dbReference type="GO" id="GO:0009423">
    <property type="term" value="P:chorismate biosynthetic process"/>
    <property type="evidence" value="ECO:0007669"/>
    <property type="project" value="UniProtKB-UniPathway"/>
</dbReference>
<evidence type="ECO:0000313" key="11">
    <source>
        <dbReference type="EMBL" id="VAX02368.1"/>
    </source>
</evidence>
<dbReference type="HAMAP" id="MF_00109">
    <property type="entry name" value="Shikimate_kinase"/>
    <property type="match status" value="1"/>
</dbReference>
<keyword evidence="6" id="KW-0547">Nucleotide-binding</keyword>
<evidence type="ECO:0000256" key="3">
    <source>
        <dbReference type="ARBA" id="ARBA00012154"/>
    </source>
</evidence>
<accession>A0A3B1ASL9</accession>
<evidence type="ECO:0000256" key="2">
    <source>
        <dbReference type="ARBA" id="ARBA00006997"/>
    </source>
</evidence>
<comment type="catalytic activity">
    <reaction evidence="10">
        <text>shikimate + ATP = 3-phosphoshikimate + ADP + H(+)</text>
        <dbReference type="Rhea" id="RHEA:13121"/>
        <dbReference type="ChEBI" id="CHEBI:15378"/>
        <dbReference type="ChEBI" id="CHEBI:30616"/>
        <dbReference type="ChEBI" id="CHEBI:36208"/>
        <dbReference type="ChEBI" id="CHEBI:145989"/>
        <dbReference type="ChEBI" id="CHEBI:456216"/>
        <dbReference type="EC" id="2.7.1.71"/>
    </reaction>
</comment>
<dbReference type="UniPathway" id="UPA00053">
    <property type="reaction ID" value="UER00088"/>
</dbReference>
<dbReference type="InterPro" id="IPR023000">
    <property type="entry name" value="Shikimate_kinase_CS"/>
</dbReference>
<evidence type="ECO:0000256" key="4">
    <source>
        <dbReference type="ARBA" id="ARBA00022605"/>
    </source>
</evidence>
<keyword evidence="7 11" id="KW-0418">Kinase</keyword>
<dbReference type="InterPro" id="IPR027417">
    <property type="entry name" value="P-loop_NTPase"/>
</dbReference>
<comment type="pathway">
    <text evidence="1">Metabolic intermediate biosynthesis; chorismate biosynthesis; chorismate from D-erythrose 4-phosphate and phosphoenolpyruvate: step 5/7.</text>
</comment>
<dbReference type="GO" id="GO:0009073">
    <property type="term" value="P:aromatic amino acid family biosynthetic process"/>
    <property type="evidence" value="ECO:0007669"/>
    <property type="project" value="UniProtKB-KW"/>
</dbReference>
<evidence type="ECO:0000256" key="9">
    <source>
        <dbReference type="ARBA" id="ARBA00023141"/>
    </source>
</evidence>
<evidence type="ECO:0000256" key="8">
    <source>
        <dbReference type="ARBA" id="ARBA00022840"/>
    </source>
</evidence>
<evidence type="ECO:0000256" key="6">
    <source>
        <dbReference type="ARBA" id="ARBA00022741"/>
    </source>
</evidence>
<evidence type="ECO:0000256" key="7">
    <source>
        <dbReference type="ARBA" id="ARBA00022777"/>
    </source>
</evidence>
<dbReference type="GO" id="GO:0005524">
    <property type="term" value="F:ATP binding"/>
    <property type="evidence" value="ECO:0007669"/>
    <property type="project" value="UniProtKB-KW"/>
</dbReference>
<gene>
    <name evidence="11" type="ORF">MNBD_GAMMA19-23</name>
</gene>
<keyword evidence="8" id="KW-0067">ATP-binding</keyword>
<dbReference type="CDD" id="cd00464">
    <property type="entry name" value="SK"/>
    <property type="match status" value="1"/>
</dbReference>
<proteinExistence type="inferred from homology"/>
<organism evidence="11">
    <name type="scientific">hydrothermal vent metagenome</name>
    <dbReference type="NCBI Taxonomy" id="652676"/>
    <lineage>
        <taxon>unclassified sequences</taxon>
        <taxon>metagenomes</taxon>
        <taxon>ecological metagenomes</taxon>
    </lineage>
</organism>
<protein>
    <recommendedName>
        <fullName evidence="3">shikimate kinase</fullName>
        <ecNumber evidence="3">2.7.1.71</ecNumber>
    </recommendedName>
</protein>
<dbReference type="InterPro" id="IPR031322">
    <property type="entry name" value="Shikimate/glucono_kinase"/>
</dbReference>
<dbReference type="PRINTS" id="PR01100">
    <property type="entry name" value="SHIKIMTKNASE"/>
</dbReference>
<keyword evidence="4" id="KW-0028">Amino-acid biosynthesis</keyword>
<comment type="similarity">
    <text evidence="2">Belongs to the shikimate kinase family.</text>
</comment>
<dbReference type="NCBIfam" id="NF003456">
    <property type="entry name" value="PRK05057.1"/>
    <property type="match status" value="1"/>
</dbReference>
<keyword evidence="9" id="KW-0057">Aromatic amino acid biosynthesis</keyword>
<dbReference type="SUPFAM" id="SSF52540">
    <property type="entry name" value="P-loop containing nucleoside triphosphate hydrolases"/>
    <property type="match status" value="1"/>
</dbReference>
<dbReference type="AlphaFoldDB" id="A0A3B1ASL9"/>
<dbReference type="GO" id="GO:0005829">
    <property type="term" value="C:cytosol"/>
    <property type="evidence" value="ECO:0007669"/>
    <property type="project" value="TreeGrafter"/>
</dbReference>
<dbReference type="InterPro" id="IPR000623">
    <property type="entry name" value="Shikimate_kinase/TSH1"/>
</dbReference>
<sequence>MAQNIIFVGPMGAGKTTIGKQLARQLGRTFYDSDRVIEERTGANIPLIFELEGEAGFRRREKMIISELTQMQNIILATGGGAILDPENRDQITRQGFVVYLNAPLKQLINRTGKDKSRPLLQTADPHKKLEEILAIRDPLYREVADEIIETDSSPVRNVVKKLAELATQHNL</sequence>
<dbReference type="PROSITE" id="PS01128">
    <property type="entry name" value="SHIKIMATE_KINASE"/>
    <property type="match status" value="1"/>
</dbReference>
<name>A0A3B1ASL9_9ZZZZ</name>
<dbReference type="PANTHER" id="PTHR21087:SF16">
    <property type="entry name" value="SHIKIMATE KINASE 1, CHLOROPLASTIC"/>
    <property type="match status" value="1"/>
</dbReference>
<reference evidence="11" key="1">
    <citation type="submission" date="2018-06" db="EMBL/GenBank/DDBJ databases">
        <authorList>
            <person name="Zhirakovskaya E."/>
        </authorList>
    </citation>
    <scope>NUCLEOTIDE SEQUENCE</scope>
</reference>
<dbReference type="Pfam" id="PF01202">
    <property type="entry name" value="SKI"/>
    <property type="match status" value="1"/>
</dbReference>